<evidence type="ECO:0000256" key="1">
    <source>
        <dbReference type="SAM" id="Phobius"/>
    </source>
</evidence>
<organism evidence="2 3">
    <name type="scientific">Ruegeria pomeroyi</name>
    <dbReference type="NCBI Taxonomy" id="89184"/>
    <lineage>
        <taxon>Bacteria</taxon>
        <taxon>Pseudomonadati</taxon>
        <taxon>Pseudomonadota</taxon>
        <taxon>Alphaproteobacteria</taxon>
        <taxon>Rhodobacterales</taxon>
        <taxon>Roseobacteraceae</taxon>
        <taxon>Ruegeria</taxon>
    </lineage>
</organism>
<dbReference type="AlphaFoldDB" id="A0A9Q3WPW7"/>
<proteinExistence type="predicted"/>
<name>A0A9Q3WPW7_9RHOB</name>
<dbReference type="Proteomes" id="UP000813672">
    <property type="component" value="Unassembled WGS sequence"/>
</dbReference>
<protein>
    <submittedName>
        <fullName evidence="2">Uncharacterized protein</fullName>
    </submittedName>
</protein>
<gene>
    <name evidence="2" type="ORF">KBY27_20250</name>
</gene>
<evidence type="ECO:0000313" key="2">
    <source>
        <dbReference type="EMBL" id="MCE8539800.1"/>
    </source>
</evidence>
<keyword evidence="1" id="KW-0472">Membrane</keyword>
<feature type="transmembrane region" description="Helical" evidence="1">
    <location>
        <begin position="36"/>
        <end position="59"/>
    </location>
</feature>
<keyword evidence="1" id="KW-0812">Transmembrane</keyword>
<dbReference type="RefSeq" id="WP_234221714.1">
    <property type="nucleotide sequence ID" value="NZ_JAGQAF010000016.1"/>
</dbReference>
<keyword evidence="1" id="KW-1133">Transmembrane helix</keyword>
<feature type="transmembrane region" description="Helical" evidence="1">
    <location>
        <begin position="66"/>
        <end position="86"/>
    </location>
</feature>
<accession>A0A9Q3WPW7</accession>
<reference evidence="2" key="1">
    <citation type="journal article" date="2021" name="Environ. Microbiol.">
        <title>Cryptic niche differentiation of novel sediment ecotypes of Rugeria pomeroyi correlates with nitrate respiration.</title>
        <authorList>
            <person name="Lin X."/>
            <person name="McNichol J."/>
            <person name="Chu X."/>
            <person name="Qian Y."/>
            <person name="Luo H."/>
        </authorList>
    </citation>
    <scope>NUCLEOTIDE SEQUENCE</scope>
    <source>
        <strain evidence="2">SZCCDBB064</strain>
    </source>
</reference>
<sequence length="87" mass="8919">MRRAVFAICLAYALLYGGAWISTVNASLDAAGRGMALGFLTVGIGTTAIFAIPALILAISNRALNWALGLSLVPAVLLLVVMAMGVV</sequence>
<evidence type="ECO:0000313" key="3">
    <source>
        <dbReference type="Proteomes" id="UP000813672"/>
    </source>
</evidence>
<dbReference type="EMBL" id="JAGQAF010000016">
    <property type="protein sequence ID" value="MCE8539800.1"/>
    <property type="molecule type" value="Genomic_DNA"/>
</dbReference>
<comment type="caution">
    <text evidence="2">The sequence shown here is derived from an EMBL/GenBank/DDBJ whole genome shotgun (WGS) entry which is preliminary data.</text>
</comment>